<feature type="transmembrane region" description="Helical" evidence="2">
    <location>
        <begin position="329"/>
        <end position="347"/>
    </location>
</feature>
<dbReference type="PROSITE" id="PS50125">
    <property type="entry name" value="GUANYLATE_CYCLASE_2"/>
    <property type="match status" value="1"/>
</dbReference>
<feature type="transmembrane region" description="Helical" evidence="2">
    <location>
        <begin position="392"/>
        <end position="409"/>
    </location>
</feature>
<reference evidence="4 5" key="1">
    <citation type="submission" date="2008-07" db="EMBL/GenBank/DDBJ databases">
        <authorList>
            <person name="Tandeau de Marsac N."/>
            <person name="Ferriera S."/>
            <person name="Johnson J."/>
            <person name="Kravitz S."/>
            <person name="Beeson K."/>
            <person name="Sutton G."/>
            <person name="Rogers Y.-H."/>
            <person name="Friedman R."/>
            <person name="Frazier M."/>
            <person name="Venter J.C."/>
        </authorList>
    </citation>
    <scope>NUCLEOTIDE SEQUENCE [LARGE SCALE GENOMIC DNA]</scope>
    <source>
        <strain evidence="4 5">PCC 7420</strain>
    </source>
</reference>
<evidence type="ECO:0000259" key="3">
    <source>
        <dbReference type="PROSITE" id="PS50125"/>
    </source>
</evidence>
<gene>
    <name evidence="4" type="ORF">MC7420_3120</name>
</gene>
<dbReference type="InterPro" id="IPR007890">
    <property type="entry name" value="CHASE2"/>
</dbReference>
<keyword evidence="2" id="KW-1133">Transmembrane helix</keyword>
<dbReference type="PANTHER" id="PTHR43081:SF1">
    <property type="entry name" value="ADENYLATE CYCLASE, TERMINAL-DIFFERENTIATION SPECIFIC"/>
    <property type="match status" value="1"/>
</dbReference>
<evidence type="ECO:0000313" key="5">
    <source>
        <dbReference type="Proteomes" id="UP000003835"/>
    </source>
</evidence>
<organism evidence="4 5">
    <name type="scientific">Coleofasciculus chthonoplastes PCC 7420</name>
    <dbReference type="NCBI Taxonomy" id="118168"/>
    <lineage>
        <taxon>Bacteria</taxon>
        <taxon>Bacillati</taxon>
        <taxon>Cyanobacteriota</taxon>
        <taxon>Cyanophyceae</taxon>
        <taxon>Coleofasciculales</taxon>
        <taxon>Coleofasciculaceae</taxon>
        <taxon>Coleofasciculus</taxon>
    </lineage>
</organism>
<dbReference type="eggNOG" id="COG2114">
    <property type="taxonomic scope" value="Bacteria"/>
</dbReference>
<dbReference type="Pfam" id="PF05226">
    <property type="entry name" value="CHASE2"/>
    <property type="match status" value="1"/>
</dbReference>
<dbReference type="HOGENOM" id="CLU_000445_85_1_3"/>
<comment type="similarity">
    <text evidence="1">Belongs to the adenylyl cyclase class-3 family.</text>
</comment>
<feature type="transmembrane region" description="Helical" evidence="2">
    <location>
        <begin position="359"/>
        <end position="386"/>
    </location>
</feature>
<feature type="domain" description="Guanylate cyclase" evidence="3">
    <location>
        <begin position="454"/>
        <end position="592"/>
    </location>
</feature>
<accession>B4VJY6</accession>
<dbReference type="GO" id="GO:0009190">
    <property type="term" value="P:cyclic nucleotide biosynthetic process"/>
    <property type="evidence" value="ECO:0007669"/>
    <property type="project" value="InterPro"/>
</dbReference>
<evidence type="ECO:0000256" key="2">
    <source>
        <dbReference type="SAM" id="Phobius"/>
    </source>
</evidence>
<dbReference type="SUPFAM" id="SSF55073">
    <property type="entry name" value="Nucleotide cyclase"/>
    <property type="match status" value="1"/>
</dbReference>
<feature type="transmembrane region" description="Helical" evidence="2">
    <location>
        <begin position="12"/>
        <end position="35"/>
    </location>
</feature>
<keyword evidence="2" id="KW-0472">Membrane</keyword>
<dbReference type="Pfam" id="PF00211">
    <property type="entry name" value="Guanylate_cyc"/>
    <property type="match status" value="1"/>
</dbReference>
<dbReference type="RefSeq" id="WP_006099057.1">
    <property type="nucleotide sequence ID" value="NZ_DS989843.1"/>
</dbReference>
<evidence type="ECO:0000313" key="4">
    <source>
        <dbReference type="EMBL" id="EDX77796.1"/>
    </source>
</evidence>
<dbReference type="InterPro" id="IPR029787">
    <property type="entry name" value="Nucleotide_cyclase"/>
</dbReference>
<dbReference type="InterPro" id="IPR050697">
    <property type="entry name" value="Adenylyl/Guanylyl_Cyclase_3/4"/>
</dbReference>
<dbReference type="STRING" id="118168.MC7420_3120"/>
<dbReference type="SMART" id="SM01080">
    <property type="entry name" value="CHASE2"/>
    <property type="match status" value="1"/>
</dbReference>
<dbReference type="GO" id="GO:0004016">
    <property type="term" value="F:adenylate cyclase activity"/>
    <property type="evidence" value="ECO:0007669"/>
    <property type="project" value="UniProtKB-ARBA"/>
</dbReference>
<protein>
    <recommendedName>
        <fullName evidence="3">Guanylate cyclase domain-containing protein</fullName>
    </recommendedName>
</protein>
<keyword evidence="2" id="KW-0812">Transmembrane</keyword>
<dbReference type="EMBL" id="DS989843">
    <property type="protein sequence ID" value="EDX77796.1"/>
    <property type="molecule type" value="Genomic_DNA"/>
</dbReference>
<dbReference type="PANTHER" id="PTHR43081">
    <property type="entry name" value="ADENYLATE CYCLASE, TERMINAL-DIFFERENTIATION SPECIFIC-RELATED"/>
    <property type="match status" value="1"/>
</dbReference>
<dbReference type="InterPro" id="IPR001054">
    <property type="entry name" value="A/G_cyclase"/>
</dbReference>
<proteinExistence type="inferred from homology"/>
<dbReference type="Proteomes" id="UP000003835">
    <property type="component" value="Unassembled WGS sequence"/>
</dbReference>
<dbReference type="GO" id="GO:0035556">
    <property type="term" value="P:intracellular signal transduction"/>
    <property type="evidence" value="ECO:0007669"/>
    <property type="project" value="InterPro"/>
</dbReference>
<dbReference type="CDD" id="cd07302">
    <property type="entry name" value="CHD"/>
    <property type="match status" value="1"/>
</dbReference>
<evidence type="ECO:0000256" key="1">
    <source>
        <dbReference type="ARBA" id="ARBA00005381"/>
    </source>
</evidence>
<dbReference type="Gene3D" id="3.30.70.1230">
    <property type="entry name" value="Nucleotide cyclase"/>
    <property type="match status" value="1"/>
</dbReference>
<keyword evidence="5" id="KW-1185">Reference proteome</keyword>
<dbReference type="eggNOG" id="COG4252">
    <property type="taxonomic scope" value="Bacteria"/>
</dbReference>
<dbReference type="OrthoDB" id="9759607at2"/>
<dbReference type="SMART" id="SM00044">
    <property type="entry name" value="CYCc"/>
    <property type="match status" value="1"/>
</dbReference>
<sequence>MWKDLKQKIWAGRGVWTVAPGVAGLVILLRLFGFLQTWEWAALDQYFRWRPQEPVDERILIVGISEADLKKVGQWPIPDNVLAELLKKIKAQNPRVIGLDLYRDLPVLPGHDELVNVFEATPNLIGIEKINQQDPSASVAPPPVLDQREQVGFNNVVIDADGKLRRSLLYMLDNNQVSFSFSMRLALMYLAEQDIISQPSQANPLIFHLGKGTFQPFSANDGGYVSADDGGYQILLNYKGSARTFPRVSLTEVLEDRIPPDLMRDRLVLIGATATSLNDFFYTPYSGDKIATQERTPGIEVQANMISHLLSSALEGRSGLKTWSEPIEGIWIFLWSLTGATLCWVLRDAGGLAKLLPRWTVISLLFALVGLVGSSYLAFIISSWWIPVIPPALALLGAATATTGYIGNFEREERHTVMNLFGRHVTKQIAEAIWRDREQLLKEGRLRGQKMTATVLFSDLKGFSTVAENMSSEVLMAWLNQYMDAMAGTVLDHGGVVDKFIGDAVMAVFGVPIKRTTSAEIDQDAIAAVNCALAMAQKLQTLNQEWQRQGYPQTAMRVGIATGDVVTGSLGNAQRLDYTTLGDSVNVAARLESYDKTLDGGICRILINEETYQHLHNQFPTKQIGQVRLKGREQLTAVYQILL</sequence>
<name>B4VJY6_9CYAN</name>
<dbReference type="AlphaFoldDB" id="B4VJY6"/>